<feature type="chain" id="PRO_5014599064" evidence="5">
    <location>
        <begin position="26"/>
        <end position="153"/>
    </location>
</feature>
<dbReference type="SUPFAM" id="SSF53850">
    <property type="entry name" value="Periplasmic binding protein-like II"/>
    <property type="match status" value="1"/>
</dbReference>
<dbReference type="GO" id="GO:1904680">
    <property type="term" value="F:peptide transmembrane transporter activity"/>
    <property type="evidence" value="ECO:0007669"/>
    <property type="project" value="TreeGrafter"/>
</dbReference>
<dbReference type="PROSITE" id="PS51257">
    <property type="entry name" value="PROKAR_LIPOPROTEIN"/>
    <property type="match status" value="1"/>
</dbReference>
<evidence type="ECO:0000313" key="8">
    <source>
        <dbReference type="Proteomes" id="UP000232688"/>
    </source>
</evidence>
<dbReference type="AlphaFoldDB" id="A0A2N0QI27"/>
<reference evidence="7 8" key="1">
    <citation type="submission" date="2017-10" db="EMBL/GenBank/DDBJ databases">
        <title>Extensive intraspecific genome diversity in a model arbuscular mycorrhizal fungus.</title>
        <authorList>
            <person name="Chen E.C.H."/>
            <person name="Morin E."/>
            <person name="Baudet D."/>
            <person name="Noel J."/>
            <person name="Ndikumana S."/>
            <person name="Charron P."/>
            <person name="St-Onge C."/>
            <person name="Giorgi J."/>
            <person name="Grigoriev I.V."/>
            <person name="Roux C."/>
            <person name="Martin F.M."/>
            <person name="Corradi N."/>
        </authorList>
    </citation>
    <scope>NUCLEOTIDE SEQUENCE [LARGE SCALE GENOMIC DNA]</scope>
    <source>
        <strain evidence="7 8">A1</strain>
    </source>
</reference>
<keyword evidence="2" id="KW-0813">Transport</keyword>
<accession>A0A2N0QI27</accession>
<dbReference type="InterPro" id="IPR000914">
    <property type="entry name" value="SBP_5_dom"/>
</dbReference>
<dbReference type="InterPro" id="IPR039424">
    <property type="entry name" value="SBP_5"/>
</dbReference>
<keyword evidence="3 5" id="KW-0732">Signal</keyword>
<comment type="caution">
    <text evidence="7">The sequence shown here is derived from an EMBL/GenBank/DDBJ whole genome shotgun (WGS) entry which is preliminary data.</text>
</comment>
<evidence type="ECO:0000313" key="7">
    <source>
        <dbReference type="EMBL" id="PKC50709.1"/>
    </source>
</evidence>
<organism evidence="7 8">
    <name type="scientific">Rhizophagus irregularis</name>
    <dbReference type="NCBI Taxonomy" id="588596"/>
    <lineage>
        <taxon>Eukaryota</taxon>
        <taxon>Fungi</taxon>
        <taxon>Fungi incertae sedis</taxon>
        <taxon>Mucoromycota</taxon>
        <taxon>Glomeromycotina</taxon>
        <taxon>Glomeromycetes</taxon>
        <taxon>Glomerales</taxon>
        <taxon>Glomeraceae</taxon>
        <taxon>Rhizophagus</taxon>
    </lineage>
</organism>
<feature type="compositionally biased region" description="Acidic residues" evidence="4">
    <location>
        <begin position="29"/>
        <end position="46"/>
    </location>
</feature>
<feature type="non-terminal residue" evidence="7">
    <location>
        <position position="153"/>
    </location>
</feature>
<reference evidence="7 8" key="2">
    <citation type="submission" date="2017-10" db="EMBL/GenBank/DDBJ databases">
        <title>Genome analyses suggest a sexual origin of heterokaryosis in a supposedly ancient asexual fungus.</title>
        <authorList>
            <person name="Corradi N."/>
            <person name="Sedzielewska K."/>
            <person name="Noel J."/>
            <person name="Charron P."/>
            <person name="Farinelli L."/>
            <person name="Marton T."/>
            <person name="Kruger M."/>
            <person name="Pelin A."/>
            <person name="Brachmann A."/>
            <person name="Corradi N."/>
        </authorList>
    </citation>
    <scope>NUCLEOTIDE SEQUENCE [LARGE SCALE GENOMIC DNA]</scope>
    <source>
        <strain evidence="7 8">A1</strain>
    </source>
</reference>
<dbReference type="Pfam" id="PF00496">
    <property type="entry name" value="SBP_bac_5"/>
    <property type="match status" value="1"/>
</dbReference>
<sequence>MKNKISSLWLLLVLCLVFLLVACNGSESTEPEDTTEQTNEETEETNESVPQVLVFGRGGDSVSLDPAIVTDGESFKVTENIFETLLEFGEQDTTVHPGLAKEWEVSEDGLTYTFTLEEGVKFHDGTDFNAEAVVKNIERWKGGAEEKFYYFHS</sequence>
<evidence type="ECO:0000259" key="6">
    <source>
        <dbReference type="Pfam" id="PF00496"/>
    </source>
</evidence>
<dbReference type="VEuPathDB" id="FungiDB:RhiirA1_485564"/>
<dbReference type="EMBL" id="LLXH01009251">
    <property type="protein sequence ID" value="PKC50709.1"/>
    <property type="molecule type" value="Genomic_DNA"/>
</dbReference>
<feature type="domain" description="Solute-binding protein family 5" evidence="6">
    <location>
        <begin position="94"/>
        <end position="147"/>
    </location>
</feature>
<dbReference type="PANTHER" id="PTHR30290">
    <property type="entry name" value="PERIPLASMIC BINDING COMPONENT OF ABC TRANSPORTER"/>
    <property type="match status" value="1"/>
</dbReference>
<feature type="signal peptide" evidence="5">
    <location>
        <begin position="1"/>
        <end position="25"/>
    </location>
</feature>
<feature type="region of interest" description="Disordered" evidence="4">
    <location>
        <begin position="27"/>
        <end position="48"/>
    </location>
</feature>
<dbReference type="Gene3D" id="3.40.190.10">
    <property type="entry name" value="Periplasmic binding protein-like II"/>
    <property type="match status" value="1"/>
</dbReference>
<evidence type="ECO:0000256" key="1">
    <source>
        <dbReference type="ARBA" id="ARBA00005695"/>
    </source>
</evidence>
<evidence type="ECO:0000256" key="2">
    <source>
        <dbReference type="ARBA" id="ARBA00022448"/>
    </source>
</evidence>
<comment type="similarity">
    <text evidence="1">Belongs to the bacterial solute-binding protein 5 family.</text>
</comment>
<proteinExistence type="inferred from homology"/>
<dbReference type="Proteomes" id="UP000232688">
    <property type="component" value="Unassembled WGS sequence"/>
</dbReference>
<gene>
    <name evidence="7" type="ORF">RhiirA1_485564</name>
</gene>
<name>A0A2N0QI27_9GLOM</name>
<protein>
    <submittedName>
        <fullName evidence="7">Periplasmic binding protein-like II</fullName>
    </submittedName>
</protein>
<evidence type="ECO:0000256" key="3">
    <source>
        <dbReference type="ARBA" id="ARBA00022729"/>
    </source>
</evidence>
<dbReference type="PANTHER" id="PTHR30290:SF9">
    <property type="entry name" value="OLIGOPEPTIDE-BINDING PROTEIN APPA"/>
    <property type="match status" value="1"/>
</dbReference>
<evidence type="ECO:0000256" key="4">
    <source>
        <dbReference type="SAM" id="MobiDB-lite"/>
    </source>
</evidence>
<evidence type="ECO:0000256" key="5">
    <source>
        <dbReference type="SAM" id="SignalP"/>
    </source>
</evidence>
<dbReference type="GO" id="GO:0015833">
    <property type="term" value="P:peptide transport"/>
    <property type="evidence" value="ECO:0007669"/>
    <property type="project" value="TreeGrafter"/>
</dbReference>